<dbReference type="CDD" id="cd05596">
    <property type="entry name" value="STKc_ROCK"/>
    <property type="match status" value="1"/>
</dbReference>
<dbReference type="InterPro" id="IPR008271">
    <property type="entry name" value="Ser/Thr_kinase_AS"/>
</dbReference>
<dbReference type="InterPro" id="IPR011993">
    <property type="entry name" value="PH-like_dom_sf"/>
</dbReference>
<dbReference type="PROSITE" id="PS50011">
    <property type="entry name" value="PROTEIN_KINASE_DOM"/>
    <property type="match status" value="1"/>
</dbReference>
<keyword evidence="19" id="KW-0206">Cytoskeleton</keyword>
<evidence type="ECO:0000256" key="17">
    <source>
        <dbReference type="ARBA" id="ARBA00023054"/>
    </source>
</evidence>
<keyword evidence="8" id="KW-0597">Phosphoprotein</keyword>
<feature type="binding site" evidence="21">
    <location>
        <position position="107"/>
    </location>
    <ligand>
        <name>ATP</name>
        <dbReference type="ChEBI" id="CHEBI:30616"/>
    </ligand>
</feature>
<dbReference type="GO" id="GO:0030866">
    <property type="term" value="P:cortical actin cytoskeleton organization"/>
    <property type="evidence" value="ECO:0007669"/>
    <property type="project" value="TreeGrafter"/>
</dbReference>
<dbReference type="InterPro" id="IPR015008">
    <property type="entry name" value="ROCK_Rho-bd_dom"/>
</dbReference>
<evidence type="ECO:0000256" key="22">
    <source>
        <dbReference type="SAM" id="Coils"/>
    </source>
</evidence>
<organism evidence="28 29">
    <name type="scientific">Octopus vulgaris</name>
    <name type="common">Common octopus</name>
    <dbReference type="NCBI Taxonomy" id="6645"/>
    <lineage>
        <taxon>Eukaryota</taxon>
        <taxon>Metazoa</taxon>
        <taxon>Spiralia</taxon>
        <taxon>Lophotrochozoa</taxon>
        <taxon>Mollusca</taxon>
        <taxon>Cephalopoda</taxon>
        <taxon>Coleoidea</taxon>
        <taxon>Octopodiformes</taxon>
        <taxon>Octopoda</taxon>
        <taxon>Incirrata</taxon>
        <taxon>Octopodidae</taxon>
        <taxon>Octopus</taxon>
    </lineage>
</organism>
<keyword evidence="14" id="KW-0862">Zinc</keyword>
<dbReference type="GO" id="GO:0016020">
    <property type="term" value="C:membrane"/>
    <property type="evidence" value="ECO:0007669"/>
    <property type="project" value="UniProtKB-SubCell"/>
</dbReference>
<keyword evidence="10" id="KW-0479">Metal-binding</keyword>
<evidence type="ECO:0000256" key="3">
    <source>
        <dbReference type="ARBA" id="ARBA00004370"/>
    </source>
</evidence>
<feature type="region of interest" description="Disordered" evidence="23">
    <location>
        <begin position="1341"/>
        <end position="1363"/>
    </location>
</feature>
<dbReference type="Gene3D" id="3.30.60.20">
    <property type="match status" value="1"/>
</dbReference>
<dbReference type="SMART" id="SM00109">
    <property type="entry name" value="C1"/>
    <property type="match status" value="1"/>
</dbReference>
<evidence type="ECO:0000256" key="16">
    <source>
        <dbReference type="ARBA" id="ARBA00022842"/>
    </source>
</evidence>
<evidence type="ECO:0000256" key="14">
    <source>
        <dbReference type="ARBA" id="ARBA00022833"/>
    </source>
</evidence>
<dbReference type="Pfam" id="PF08912">
    <property type="entry name" value="Rho_Binding"/>
    <property type="match status" value="1"/>
</dbReference>
<evidence type="ECO:0000256" key="23">
    <source>
        <dbReference type="SAM" id="MobiDB-lite"/>
    </source>
</evidence>
<keyword evidence="29" id="KW-1185">Reference proteome</keyword>
<dbReference type="InterPro" id="IPR017441">
    <property type="entry name" value="Protein_kinase_ATP_BS"/>
</dbReference>
<dbReference type="InterPro" id="IPR002219">
    <property type="entry name" value="PKC_DAG/PE"/>
</dbReference>
<dbReference type="SUPFAM" id="SSF56112">
    <property type="entry name" value="Protein kinase-like (PK-like)"/>
    <property type="match status" value="1"/>
</dbReference>
<dbReference type="GO" id="GO:0005737">
    <property type="term" value="C:cytoplasm"/>
    <property type="evidence" value="ECO:0007669"/>
    <property type="project" value="TreeGrafter"/>
</dbReference>
<evidence type="ECO:0000256" key="7">
    <source>
        <dbReference type="ARBA" id="ARBA00022527"/>
    </source>
</evidence>
<feature type="domain" description="Phorbol-ester/DAG-type" evidence="25">
    <location>
        <begin position="1228"/>
        <end position="1283"/>
    </location>
</feature>
<comment type="cofactor">
    <cofactor evidence="1">
        <name>Mg(2+)</name>
        <dbReference type="ChEBI" id="CHEBI:18420"/>
    </cofactor>
</comment>
<feature type="region of interest" description="Disordered" evidence="23">
    <location>
        <begin position="1013"/>
        <end position="1035"/>
    </location>
</feature>
<keyword evidence="15 21" id="KW-0067">ATP-binding</keyword>
<feature type="coiled-coil region" evidence="22">
    <location>
        <begin position="702"/>
        <end position="1004"/>
    </location>
</feature>
<keyword evidence="13" id="KW-0418">Kinase</keyword>
<feature type="compositionally biased region" description="Polar residues" evidence="23">
    <location>
        <begin position="1351"/>
        <end position="1363"/>
    </location>
</feature>
<dbReference type="PROSITE" id="PS51285">
    <property type="entry name" value="AGC_KINASE_CTER"/>
    <property type="match status" value="1"/>
</dbReference>
<evidence type="ECO:0000256" key="10">
    <source>
        <dbReference type="ARBA" id="ARBA00022723"/>
    </source>
</evidence>
<evidence type="ECO:0000313" key="28">
    <source>
        <dbReference type="EMBL" id="CAI9727073.1"/>
    </source>
</evidence>
<dbReference type="Gene3D" id="3.30.200.20">
    <property type="entry name" value="Phosphorylase Kinase, domain 1"/>
    <property type="match status" value="1"/>
</dbReference>
<keyword evidence="12" id="KW-0863">Zinc-finger</keyword>
<reference evidence="28" key="1">
    <citation type="submission" date="2023-08" db="EMBL/GenBank/DDBJ databases">
        <authorList>
            <person name="Alioto T."/>
            <person name="Alioto T."/>
            <person name="Gomez Garrido J."/>
        </authorList>
    </citation>
    <scope>NUCLEOTIDE SEQUENCE</scope>
</reference>
<evidence type="ECO:0000313" key="29">
    <source>
        <dbReference type="Proteomes" id="UP001162480"/>
    </source>
</evidence>
<dbReference type="GO" id="GO:0005524">
    <property type="term" value="F:ATP binding"/>
    <property type="evidence" value="ECO:0007669"/>
    <property type="project" value="UniProtKB-UniRule"/>
</dbReference>
<feature type="domain" description="AGC-kinase C-terminal" evidence="26">
    <location>
        <begin position="343"/>
        <end position="411"/>
    </location>
</feature>
<keyword evidence="17 20" id="KW-0175">Coiled coil</keyword>
<evidence type="ECO:0000256" key="6">
    <source>
        <dbReference type="ARBA" id="ARBA00022490"/>
    </source>
</evidence>
<feature type="domain" description="RhoBD" evidence="27">
    <location>
        <begin position="948"/>
        <end position="1014"/>
    </location>
</feature>
<dbReference type="Gene3D" id="1.20.5.340">
    <property type="match status" value="1"/>
</dbReference>
<dbReference type="FunFam" id="3.30.200.20:FF:000072">
    <property type="entry name" value="Rho-associated protein kinase 2"/>
    <property type="match status" value="1"/>
</dbReference>
<dbReference type="GO" id="GO:0008270">
    <property type="term" value="F:zinc ion binding"/>
    <property type="evidence" value="ECO:0007669"/>
    <property type="project" value="UniProtKB-KW"/>
</dbReference>
<dbReference type="FunFam" id="1.10.510.10:FF:000047">
    <property type="entry name" value="Rho-associated protein kinase 1"/>
    <property type="match status" value="1"/>
</dbReference>
<dbReference type="Gene3D" id="2.30.29.30">
    <property type="entry name" value="Pleckstrin-homology domain (PH domain)/Phosphotyrosine-binding domain (PTB)"/>
    <property type="match status" value="1"/>
</dbReference>
<keyword evidence="16" id="KW-0460">Magnesium</keyword>
<dbReference type="FunFam" id="2.30.29.30:FF:000308">
    <property type="entry name" value="Rho-associated protein kinase 1"/>
    <property type="match status" value="1"/>
</dbReference>
<dbReference type="InterPro" id="IPR011009">
    <property type="entry name" value="Kinase-like_dom_sf"/>
</dbReference>
<evidence type="ECO:0000256" key="9">
    <source>
        <dbReference type="ARBA" id="ARBA00022679"/>
    </source>
</evidence>
<evidence type="ECO:0000256" key="2">
    <source>
        <dbReference type="ARBA" id="ARBA00004245"/>
    </source>
</evidence>
<dbReference type="EMBL" id="OX597821">
    <property type="protein sequence ID" value="CAI9727073.1"/>
    <property type="molecule type" value="Genomic_DNA"/>
</dbReference>
<evidence type="ECO:0000256" key="5">
    <source>
        <dbReference type="ARBA" id="ARBA00012513"/>
    </source>
</evidence>
<evidence type="ECO:0000256" key="21">
    <source>
        <dbReference type="PROSITE-ProRule" id="PRU10141"/>
    </source>
</evidence>
<comment type="similarity">
    <text evidence="4">Belongs to the protein kinase superfamily. AGC Ser/Thr protein kinase family.</text>
</comment>
<dbReference type="GO" id="GO:0072518">
    <property type="term" value="F:Rho-dependent protein serine/threonine kinase activity"/>
    <property type="evidence" value="ECO:0007669"/>
    <property type="project" value="TreeGrafter"/>
</dbReference>
<keyword evidence="11 21" id="KW-0547">Nucleotide-binding</keyword>
<keyword evidence="6" id="KW-0963">Cytoplasm</keyword>
<evidence type="ECO:0000259" key="24">
    <source>
        <dbReference type="PROSITE" id="PS50011"/>
    </source>
</evidence>
<evidence type="ECO:0000256" key="18">
    <source>
        <dbReference type="ARBA" id="ARBA00023136"/>
    </source>
</evidence>
<evidence type="ECO:0000256" key="13">
    <source>
        <dbReference type="ARBA" id="ARBA00022777"/>
    </source>
</evidence>
<dbReference type="InterPro" id="IPR000719">
    <property type="entry name" value="Prot_kinase_dom"/>
</dbReference>
<evidence type="ECO:0000259" key="26">
    <source>
        <dbReference type="PROSITE" id="PS51285"/>
    </source>
</evidence>
<evidence type="ECO:0000259" key="25">
    <source>
        <dbReference type="PROSITE" id="PS50081"/>
    </source>
</evidence>
<keyword evidence="9" id="KW-0808">Transferase</keyword>
<evidence type="ECO:0000256" key="4">
    <source>
        <dbReference type="ARBA" id="ARBA00009903"/>
    </source>
</evidence>
<dbReference type="CDD" id="cd20813">
    <property type="entry name" value="C1_ROCK"/>
    <property type="match status" value="1"/>
</dbReference>
<dbReference type="Proteomes" id="UP001162480">
    <property type="component" value="Chromosome 8"/>
</dbReference>
<keyword evidence="7" id="KW-0723">Serine/threonine-protein kinase</keyword>
<dbReference type="SUPFAM" id="SSF50729">
    <property type="entry name" value="PH domain-like"/>
    <property type="match status" value="1"/>
</dbReference>
<comment type="subcellular location">
    <subcellularLocation>
        <location evidence="2">Cytoplasm</location>
        <location evidence="2">Cytoskeleton</location>
    </subcellularLocation>
    <subcellularLocation>
        <location evidence="3">Membrane</location>
    </subcellularLocation>
</comment>
<dbReference type="GO" id="GO:0000281">
    <property type="term" value="P:mitotic cytokinesis"/>
    <property type="evidence" value="ECO:0007669"/>
    <property type="project" value="TreeGrafter"/>
</dbReference>
<dbReference type="PANTHER" id="PTHR22988">
    <property type="entry name" value="MYOTONIC DYSTROPHY S/T KINASE-RELATED"/>
    <property type="match status" value="1"/>
</dbReference>
<dbReference type="InterPro" id="IPR046349">
    <property type="entry name" value="C1-like_sf"/>
</dbReference>
<dbReference type="Pfam" id="PF00069">
    <property type="entry name" value="Pkinase"/>
    <property type="match status" value="1"/>
</dbReference>
<dbReference type="CDD" id="cd22250">
    <property type="entry name" value="ROCK_SBD"/>
    <property type="match status" value="1"/>
</dbReference>
<dbReference type="PANTHER" id="PTHR22988:SF73">
    <property type="entry name" value="RHO-ASSOCIATED PROTEIN KINASE"/>
    <property type="match status" value="1"/>
</dbReference>
<dbReference type="Pfam" id="PF25346">
    <property type="entry name" value="PH_MRCK"/>
    <property type="match status" value="1"/>
</dbReference>
<sequence length="1363" mass="158213">MSLLQDPKLYQRLKDLEREIKTTTSNINLDGLMDGLTSLVADLDYPALRRNKNVDNFLSRYVRSVEFINLCRLQPNDFEMVKVIGRGAFGEVQLVRHISSTKVFAMKLLSKYEMIKRSDSAFFWEEREIMANANSDWIVQLHYAFQDERYLYMVMDFMPGGDLVNLMSNYDVPEKWAKFYCAEVVLALDAIHSMGFVHRDVKPDNMLLDAQGHLKLADFGTCMRMDTDFMVRSDTAVGTPDYISPEVLKSQGGGGHYGRECDWWSVGVFLFEMLFGDTPFYADSLVGTYGKIMDHKNSLQFPDDAEISSEAKSLIIAFLTDRTERLGKNGVQEIKQHRFFTSDQWDWDTIRQTVPPIVPELSCDVDTSNFDEIEKDETPPETFQSPKAFAGNHLPFIGFSYTRDFHHDSITLVNEQDKESNSRLKQLEEQLRSDRIVRDEIEKKYTQSMKELDRLSAGEATLRRETRNLERNIGLIKHDLKEANRKYEIELELRKKKESDLENLEKQFLQEQADRLALQGNSTQTSDKIIELQQKLQEAEEEIRTSTDSVNRFKKMCSELQQRYSHVDQSYTELNNKYLETQSVKMSLEKEIANLHALLAEEKNLLNQKVSEQSNTLLEKLNNFQNENEMLKNKEVENSSELRKAQQMVFQLEKDCANAELEKDTFLRKWEHEVESHQATMSQFSACQASISSKSEVNLESMKELQVRIEQERSVRQTAESEKLQLEKEKSELSLDLSQMRQTVEIIQRDLKSETEKVKNLNLQVEQEIQRRNLMQGDLKTQTQELNKAKAREKQYDKDLKELRDEKQKAEEELRKLKEESSLAELQMRELQDQFEAESYFSSLYRAQVKELKEEIKDNKKEHQDLSVDISTMEQENERLNKNLKMATSKIESEQIARTVAEENLSDLEKEKTMLQLEIKELKTRHKAELSRKESVISVLEDSKREYGKNNEQLQNEKDELINRMNKMADDLKNEKSENNISELEQLRKLLQDERLKKIQAVNKLAEVMNRKEFADKSKKPTNSNSGALRKRDKECRRLQQELTMEREKYTKMVEKFQRDISDMTALMNDELQAKSKLQMELDAKDSEIEQLQQKLANPDNTSVNSGSVEEFGAEDGLTDNVMEGRLAIPHKPNTKKLIWKKQFVVASSRKILFYNTPNDKQNSDPVMVLDIDKLFHVRPVTQGDVYRADSKDIPRIFQILYATEGENRKPGETAQESQDRTGFSYKGHDLIPIHYRTPATCDSCNKPVWHVIHPPAALECKRCHVKVHREHHEKEEEFIGYCKVNYDIQAKELLLLAESSEKQKSWVQHLGRKIPKKGITPAGSSSSSVVPSRSLRQYSSYGPLLRHSSVGKSATLPPNTRP</sequence>
<evidence type="ECO:0000256" key="1">
    <source>
        <dbReference type="ARBA" id="ARBA00001946"/>
    </source>
</evidence>
<dbReference type="PROSITE" id="PS00108">
    <property type="entry name" value="PROTEIN_KINASE_ST"/>
    <property type="match status" value="1"/>
</dbReference>
<dbReference type="SUPFAM" id="SSF103652">
    <property type="entry name" value="G protein-binding domain"/>
    <property type="match status" value="1"/>
</dbReference>
<dbReference type="Gene3D" id="1.10.510.10">
    <property type="entry name" value="Transferase(Phosphotransferase) domain 1"/>
    <property type="match status" value="1"/>
</dbReference>
<dbReference type="InterPro" id="IPR050839">
    <property type="entry name" value="Rho-assoc_Ser/Thr_Kinase"/>
</dbReference>
<evidence type="ECO:0000256" key="20">
    <source>
        <dbReference type="PROSITE-ProRule" id="PRU01206"/>
    </source>
</evidence>
<keyword evidence="18" id="KW-0472">Membrane</keyword>
<dbReference type="SMART" id="SM00220">
    <property type="entry name" value="S_TKc"/>
    <property type="match status" value="1"/>
</dbReference>
<dbReference type="GO" id="GO:0031267">
    <property type="term" value="F:small GTPase binding"/>
    <property type="evidence" value="ECO:0007669"/>
    <property type="project" value="InterPro"/>
</dbReference>
<feature type="coiled-coil region" evidence="22">
    <location>
        <begin position="410"/>
        <end position="662"/>
    </location>
</feature>
<name>A0AA36F9Q7_OCTVU</name>
<dbReference type="InterPro" id="IPR057529">
    <property type="entry name" value="MRCK/ROCK_PH"/>
</dbReference>
<dbReference type="PROSITE" id="PS51859">
    <property type="entry name" value="RHO_BD"/>
    <property type="match status" value="1"/>
</dbReference>
<accession>A0AA36F9Q7</accession>
<evidence type="ECO:0000256" key="19">
    <source>
        <dbReference type="ARBA" id="ARBA00023212"/>
    </source>
</evidence>
<dbReference type="InterPro" id="IPR000961">
    <property type="entry name" value="AGC-kinase_C"/>
</dbReference>
<dbReference type="CDD" id="cd01242">
    <property type="entry name" value="PH_ROCK"/>
    <property type="match status" value="1"/>
</dbReference>
<dbReference type="SMART" id="SM00133">
    <property type="entry name" value="S_TK_X"/>
    <property type="match status" value="1"/>
</dbReference>
<feature type="domain" description="Protein kinase" evidence="24">
    <location>
        <begin position="78"/>
        <end position="340"/>
    </location>
</feature>
<dbReference type="PROSITE" id="PS50081">
    <property type="entry name" value="ZF_DAG_PE_2"/>
    <property type="match status" value="1"/>
</dbReference>
<dbReference type="GO" id="GO:0031032">
    <property type="term" value="P:actomyosin structure organization"/>
    <property type="evidence" value="ECO:0007669"/>
    <property type="project" value="TreeGrafter"/>
</dbReference>
<dbReference type="SUPFAM" id="SSF57889">
    <property type="entry name" value="Cysteine-rich domain"/>
    <property type="match status" value="1"/>
</dbReference>
<dbReference type="GO" id="GO:0007266">
    <property type="term" value="P:Rho protein signal transduction"/>
    <property type="evidence" value="ECO:0007669"/>
    <property type="project" value="UniProtKB-UniRule"/>
</dbReference>
<evidence type="ECO:0000256" key="12">
    <source>
        <dbReference type="ARBA" id="ARBA00022771"/>
    </source>
</evidence>
<evidence type="ECO:0000256" key="15">
    <source>
        <dbReference type="ARBA" id="ARBA00022840"/>
    </source>
</evidence>
<dbReference type="GO" id="GO:0048598">
    <property type="term" value="P:embryonic morphogenesis"/>
    <property type="evidence" value="ECO:0007669"/>
    <property type="project" value="TreeGrafter"/>
</dbReference>
<dbReference type="EC" id="2.7.11.1" evidence="5"/>
<proteinExistence type="inferred from homology"/>
<evidence type="ECO:0000256" key="8">
    <source>
        <dbReference type="ARBA" id="ARBA00022553"/>
    </source>
</evidence>
<dbReference type="PROSITE" id="PS00107">
    <property type="entry name" value="PROTEIN_KINASE_ATP"/>
    <property type="match status" value="1"/>
</dbReference>
<dbReference type="Gene3D" id="1.20.5.730">
    <property type="entry name" value="Single helix bin"/>
    <property type="match status" value="1"/>
</dbReference>
<evidence type="ECO:0000256" key="11">
    <source>
        <dbReference type="ARBA" id="ARBA00022741"/>
    </source>
</evidence>
<dbReference type="GO" id="GO:0005856">
    <property type="term" value="C:cytoskeleton"/>
    <property type="evidence" value="ECO:0007669"/>
    <property type="project" value="UniProtKB-SubCell"/>
</dbReference>
<dbReference type="GO" id="GO:1901888">
    <property type="term" value="P:regulation of cell junction assembly"/>
    <property type="evidence" value="ECO:0007669"/>
    <property type="project" value="TreeGrafter"/>
</dbReference>
<gene>
    <name evidence="28" type="ORF">OCTVUL_1B002872</name>
</gene>
<evidence type="ECO:0000259" key="27">
    <source>
        <dbReference type="PROSITE" id="PS51859"/>
    </source>
</evidence>
<protein>
    <recommendedName>
        <fullName evidence="5">non-specific serine/threonine protein kinase</fullName>
        <ecNumber evidence="5">2.7.11.1</ecNumber>
    </recommendedName>
</protein>